<evidence type="ECO:0000313" key="6">
    <source>
        <dbReference type="EMBL" id="GGD07475.1"/>
    </source>
</evidence>
<reference evidence="7 8" key="1">
    <citation type="journal article" date="2008" name="Int. J. Syst. Evol. Microbiol.">
        <title>Nocardioides daphniae sp. nov., isolated from Daphnia cucullata (Crustacea: Cladocera).</title>
        <authorList>
            <person name="Toth E.M."/>
            <person name="Keki Z."/>
            <person name="Homonnay Z.G."/>
            <person name="Borsodi A.K."/>
            <person name="Marialigeti K."/>
            <person name="Schumann P."/>
        </authorList>
    </citation>
    <scope>NUCLEOTIDE SEQUENCE [LARGE SCALE GENOMIC DNA]</scope>
    <source>
        <strain evidence="7 8">JCM 16608</strain>
    </source>
</reference>
<dbReference type="Gene3D" id="2.60.40.2700">
    <property type="match status" value="6"/>
</dbReference>
<dbReference type="GO" id="GO:0016798">
    <property type="term" value="F:hydrolase activity, acting on glycosyl bonds"/>
    <property type="evidence" value="ECO:0007669"/>
    <property type="project" value="UniProtKB-KW"/>
</dbReference>
<keyword evidence="9" id="KW-1185">Reference proteome</keyword>
<evidence type="ECO:0000256" key="2">
    <source>
        <dbReference type="ARBA" id="ARBA00023326"/>
    </source>
</evidence>
<dbReference type="InterPro" id="IPR032109">
    <property type="entry name" value="Big_3_5"/>
</dbReference>
<accession>A0A4P7UAS9</accession>
<reference evidence="9" key="3">
    <citation type="journal article" date="2019" name="Int. J. Syst. Evol. Microbiol.">
        <title>The Global Catalogue of Microorganisms (GCM) 10K type strain sequencing project: providing services to taxonomists for standard genome sequencing and annotation.</title>
        <authorList>
            <consortium name="The Broad Institute Genomics Platform"/>
            <consortium name="The Broad Institute Genome Sequencing Center for Infectious Disease"/>
            <person name="Wu L."/>
            <person name="Ma J."/>
        </authorList>
    </citation>
    <scope>NUCLEOTIDE SEQUENCE [LARGE SCALE GENOMIC DNA]</scope>
    <source>
        <strain evidence="9">CCM 7403</strain>
    </source>
</reference>
<dbReference type="RefSeq" id="WP_135831417.1">
    <property type="nucleotide sequence ID" value="NZ_BMCK01000001.1"/>
</dbReference>
<dbReference type="EMBL" id="CP038462">
    <property type="protein sequence ID" value="QCC76368.1"/>
    <property type="molecule type" value="Genomic_DNA"/>
</dbReference>
<proteinExistence type="predicted"/>
<feature type="chain" id="PRO_5020735612" description="Fibronectin type-III domain-containing protein" evidence="4">
    <location>
        <begin position="43"/>
        <end position="1715"/>
    </location>
</feature>
<evidence type="ECO:0000256" key="4">
    <source>
        <dbReference type="SAM" id="SignalP"/>
    </source>
</evidence>
<protein>
    <recommendedName>
        <fullName evidence="5">Fibronectin type-III domain-containing protein</fullName>
    </recommendedName>
</protein>
<dbReference type="GO" id="GO:0000272">
    <property type="term" value="P:polysaccharide catabolic process"/>
    <property type="evidence" value="ECO:0007669"/>
    <property type="project" value="UniProtKB-KW"/>
</dbReference>
<keyword evidence="1" id="KW-0326">Glycosidase</keyword>
<feature type="region of interest" description="Disordered" evidence="3">
    <location>
        <begin position="52"/>
        <end position="71"/>
    </location>
</feature>
<feature type="signal peptide" evidence="4">
    <location>
        <begin position="1"/>
        <end position="42"/>
    </location>
</feature>
<feature type="domain" description="Fibronectin type-III" evidence="5">
    <location>
        <begin position="43"/>
        <end position="135"/>
    </location>
</feature>
<dbReference type="InterPro" id="IPR013783">
    <property type="entry name" value="Ig-like_fold"/>
</dbReference>
<reference evidence="6" key="5">
    <citation type="submission" date="2024-05" db="EMBL/GenBank/DDBJ databases">
        <authorList>
            <person name="Sun Q."/>
            <person name="Sedlacek I."/>
        </authorList>
    </citation>
    <scope>NUCLEOTIDE SEQUENCE</scope>
    <source>
        <strain evidence="6">CCM 7403</strain>
    </source>
</reference>
<reference evidence="7" key="4">
    <citation type="submission" date="2019-03" db="EMBL/GenBank/DDBJ databases">
        <authorList>
            <person name="Huang Y."/>
        </authorList>
    </citation>
    <scope>NUCLEOTIDE SEQUENCE</scope>
    <source>
        <strain evidence="7">JCM 16608</strain>
    </source>
</reference>
<dbReference type="Proteomes" id="UP000297025">
    <property type="component" value="Chromosome"/>
</dbReference>
<dbReference type="Pfam" id="PF16640">
    <property type="entry name" value="Big_3_5"/>
    <property type="match status" value="1"/>
</dbReference>
<keyword evidence="2" id="KW-0119">Carbohydrate metabolism</keyword>
<organism evidence="7 8">
    <name type="scientific">Nocardioides daphniae</name>
    <dbReference type="NCBI Taxonomy" id="402297"/>
    <lineage>
        <taxon>Bacteria</taxon>
        <taxon>Bacillati</taxon>
        <taxon>Actinomycetota</taxon>
        <taxon>Actinomycetes</taxon>
        <taxon>Propionibacteriales</taxon>
        <taxon>Nocardioidaceae</taxon>
        <taxon>Nocardioides</taxon>
    </lineage>
</organism>
<evidence type="ECO:0000313" key="7">
    <source>
        <dbReference type="EMBL" id="QCC76368.1"/>
    </source>
</evidence>
<dbReference type="InterPro" id="IPR036116">
    <property type="entry name" value="FN3_sf"/>
</dbReference>
<dbReference type="SUPFAM" id="SSF49265">
    <property type="entry name" value="Fibronectin type III"/>
    <property type="match status" value="2"/>
</dbReference>
<feature type="compositionally biased region" description="Polar residues" evidence="3">
    <location>
        <begin position="53"/>
        <end position="68"/>
    </location>
</feature>
<evidence type="ECO:0000313" key="8">
    <source>
        <dbReference type="Proteomes" id="UP000297025"/>
    </source>
</evidence>
<dbReference type="Proteomes" id="UP000630594">
    <property type="component" value="Unassembled WGS sequence"/>
</dbReference>
<evidence type="ECO:0000256" key="1">
    <source>
        <dbReference type="ARBA" id="ARBA00023295"/>
    </source>
</evidence>
<dbReference type="SMART" id="SM00060">
    <property type="entry name" value="FN3"/>
    <property type="match status" value="4"/>
</dbReference>
<keyword evidence="2" id="KW-0624">Polysaccharide degradation</keyword>
<evidence type="ECO:0000259" key="5">
    <source>
        <dbReference type="PROSITE" id="PS50853"/>
    </source>
</evidence>
<dbReference type="InterPro" id="IPR003961">
    <property type="entry name" value="FN3_dom"/>
</dbReference>
<name>A0A4P7UAS9_9ACTN</name>
<dbReference type="KEGG" id="ndp:E2C04_02575"/>
<evidence type="ECO:0000256" key="3">
    <source>
        <dbReference type="SAM" id="MobiDB-lite"/>
    </source>
</evidence>
<dbReference type="EMBL" id="BMCK01000001">
    <property type="protein sequence ID" value="GGD07475.1"/>
    <property type="molecule type" value="Genomic_DNA"/>
</dbReference>
<sequence>MSTSVTAPRRTRPPARSVRSVGLAALSLAVASVALGAAPALAAPAAPTIIGPTGTSNESPELTWTGSPGATGYEVQVDDAADFSSPDASTATTNTVWIPLEPLTAGEKHVRVRAKDATGWSEWSRSSFAVGTVAGPTLSSPVDEAHLAQPDEPPLLTWEPVPGAKSYTVEVDDERDFVGATSYTTTSTSLVVPDNQSPEVTYHWRVRATLAANILTNVSATRSYTVHALPAPQITSPANDEDVTDVVLDWEPVPGAKHYELQVDDDHDFSSPEKVPAQVLGTRFSPPTTFGNDQYYWRVRAVDADNNPSPWADLSDGDHYEFDRVWRDTPKPVHPSAAARAEVTVTGDFYYEWTPVRNASHYEVWLSTDPNFTFTSRETVQCTTLGTTYTPTGGDCMPTTVGALYYWKVRAFDTPYAGGVEGIFSEAQPFRYGGPNGGMQILSPRTGAEVTVPTVSWDPVETTSFYRVEFFDETGEAVETETTYSTSYTPATLEVDKSTLFRVRVTAVDSLKGAAMATSTSFRLLPPPTEPEPGPAPLTPVVNPPTFDAPHFSWAPLPGAHHYRVEMGATTTAPVVTTDWTFPAATDMSTRFLAEGSYTWRVRAYDKEGLLLGTGPTATSEVLALPPVRGQRLALTGSGLDDGDVCAKSLTTSPTNWCDSVPTTPVLDWSDVPYASDYRVHVSRDGDFTTGTLDDPVPTSNTRWTPDTRYKKAKAFPDSQASTAYYWFIQPCKADGRCGPDPRSTINPASHAFRKASPKVELEAPQVGEEVTTTEVTFTWTDYLETNRATVYGETGETSTQSARSYSLQVATEPTFTTLIDEATVDQTTYTSTGKIYPEGPIYWRVQAIDDHLNRLGWSQTRSFTKLSPTVPLLSPVRGAEVTRSVPFTWRAQPFASSYELQVAANDDANFSPGNLVEKTQGSKRPAWTTGRGFPALAPSTSPYRWRVRLKDPSGNYTRWSEPGSFRVLPQNPDLVSPGVDAVVGPRALTLRWQTTPGAARYRVSYRRAGSTSTTVASTYARAFAPTGLVVGATYDWRVETLDTANKVLGDSGWRSFTVGGPPSATVAPKVEGAGVLGTELRVTAPTWDRVDVDDAYQWLRSGVAIPGATGTTYEVTTDDVDRPLSVRVTGTSAEFGVGTTTSLPVVGLPGQGPEVVTAPVVSGTGAVGTTLASTPATWDRDDVTATYQWLRDGTVISGATGETYPVVAADLDKALTLRVTGTAVGRQPTVTASNAVTVVRGVAPQATTPPTVTGTPKVGQSVGMTPPTWDLTGVSTRREWLRDGEPIAGATATTYAPVADDLGRELSVRVTGDRAGHHTSVVVSSPVVVQPGDAPTARSLPVLSGTGKVGTELTTSVPGWSLTGVSTSVQWLRDGEPITGATATTYAVGADDLGRSISSQVTAVRPGHTPGTTQSVGMTVVLGDPATVRTAAVLRGTPKVGETLTLTAPAWSRTDVTTTWEWLRDGRPIAGAEGTTYELVADDLGARISVRFTGALRGHRDATAASPGLTVLLGDAPTAERAAAPTGTAEVGGTLTAPEVTWSLAGVTQSRQWLRDGQPITGATATTYVVTADDAGRSLSVVTTATLAGHTPGTVTSAAVTVPKPAPPVVTPPPKPTPVASRTTVTAPAKVRSRTAKTRVKVTIKVTATGTTPTGTVTVKVGKKVVGRATLKSGKVVLKLKALARGRHTLTVTYGGSTTVKASKVTKKIRIVKR</sequence>
<dbReference type="OrthoDB" id="5485729at2"/>
<dbReference type="Gene3D" id="2.60.40.10">
    <property type="entry name" value="Immunoglobulins"/>
    <property type="match status" value="10"/>
</dbReference>
<dbReference type="PROSITE" id="PS50853">
    <property type="entry name" value="FN3"/>
    <property type="match status" value="1"/>
</dbReference>
<evidence type="ECO:0000313" key="9">
    <source>
        <dbReference type="Proteomes" id="UP000630594"/>
    </source>
</evidence>
<reference evidence="6" key="2">
    <citation type="journal article" date="2014" name="Int. J. Syst. Evol. Microbiol.">
        <title>Complete genome of a new Firmicutes species belonging to the dominant human colonic microbiota ('Ruminococcus bicirculans') reveals two chromosomes and a selective capacity to utilize plant glucans.</title>
        <authorList>
            <consortium name="NISC Comparative Sequencing Program"/>
            <person name="Wegmann U."/>
            <person name="Louis P."/>
            <person name="Goesmann A."/>
            <person name="Henrissat B."/>
            <person name="Duncan S.H."/>
            <person name="Flint H.J."/>
        </authorList>
    </citation>
    <scope>NUCLEOTIDE SEQUENCE</scope>
    <source>
        <strain evidence="6">CCM 7403</strain>
    </source>
</reference>
<keyword evidence="4" id="KW-0732">Signal</keyword>
<keyword evidence="1" id="KW-0378">Hydrolase</keyword>
<gene>
    <name evidence="7" type="ORF">E2C04_02575</name>
    <name evidence="6" type="ORF">GCM10007231_02750</name>
</gene>